<comment type="caution">
    <text evidence="1">The sequence shown here is derived from an EMBL/GenBank/DDBJ whole genome shotgun (WGS) entry which is preliminary data.</text>
</comment>
<protein>
    <submittedName>
        <fullName evidence="1">Uncharacterized protein</fullName>
    </submittedName>
</protein>
<sequence>MSAMEAVKAILKSAQRKPEPIFGRLRVGVYGRRHQHQYS</sequence>
<accession>L8JZK0</accession>
<name>L8JZK0_9BACT</name>
<organism evidence="1 2">
    <name type="scientific">Fulvivirga imtechensis AK7</name>
    <dbReference type="NCBI Taxonomy" id="1237149"/>
    <lineage>
        <taxon>Bacteria</taxon>
        <taxon>Pseudomonadati</taxon>
        <taxon>Bacteroidota</taxon>
        <taxon>Cytophagia</taxon>
        <taxon>Cytophagales</taxon>
        <taxon>Fulvivirgaceae</taxon>
        <taxon>Fulvivirga</taxon>
    </lineage>
</organism>
<dbReference type="AlphaFoldDB" id="L8JZK0"/>
<reference evidence="1 2" key="1">
    <citation type="submission" date="2012-12" db="EMBL/GenBank/DDBJ databases">
        <title>Genome assembly of Fulvivirga imtechensis AK7.</title>
        <authorList>
            <person name="Nupur N."/>
            <person name="Khatri I."/>
            <person name="Kumar R."/>
            <person name="Subramanian S."/>
            <person name="Pinnaka A."/>
        </authorList>
    </citation>
    <scope>NUCLEOTIDE SEQUENCE [LARGE SCALE GENOMIC DNA]</scope>
    <source>
        <strain evidence="1 2">AK7</strain>
    </source>
</reference>
<keyword evidence="2" id="KW-1185">Reference proteome</keyword>
<dbReference type="EMBL" id="AMZN01000004">
    <property type="protein sequence ID" value="ELR73588.1"/>
    <property type="molecule type" value="Genomic_DNA"/>
</dbReference>
<proteinExistence type="predicted"/>
<evidence type="ECO:0000313" key="2">
    <source>
        <dbReference type="Proteomes" id="UP000011135"/>
    </source>
</evidence>
<dbReference type="Proteomes" id="UP000011135">
    <property type="component" value="Unassembled WGS sequence"/>
</dbReference>
<gene>
    <name evidence="1" type="ORF">C900_02673</name>
</gene>
<evidence type="ECO:0000313" key="1">
    <source>
        <dbReference type="EMBL" id="ELR73588.1"/>
    </source>
</evidence>